<organism evidence="2 3">
    <name type="scientific">Panicum virgatum</name>
    <name type="common">Blackwell switchgrass</name>
    <dbReference type="NCBI Taxonomy" id="38727"/>
    <lineage>
        <taxon>Eukaryota</taxon>
        <taxon>Viridiplantae</taxon>
        <taxon>Streptophyta</taxon>
        <taxon>Embryophyta</taxon>
        <taxon>Tracheophyta</taxon>
        <taxon>Spermatophyta</taxon>
        <taxon>Magnoliopsida</taxon>
        <taxon>Liliopsida</taxon>
        <taxon>Poales</taxon>
        <taxon>Poaceae</taxon>
        <taxon>PACMAD clade</taxon>
        <taxon>Panicoideae</taxon>
        <taxon>Panicodae</taxon>
        <taxon>Paniceae</taxon>
        <taxon>Panicinae</taxon>
        <taxon>Panicum</taxon>
        <taxon>Panicum sect. Hiantes</taxon>
    </lineage>
</organism>
<feature type="region of interest" description="Disordered" evidence="1">
    <location>
        <begin position="1"/>
        <end position="102"/>
    </location>
</feature>
<feature type="compositionally biased region" description="Gly residues" evidence="1">
    <location>
        <begin position="211"/>
        <end position="223"/>
    </location>
</feature>
<sequence>MAGRDESGTRSGRPRACSPTSECGPEQGAATGSRRRPTAGASQSRSGSARAVAAQPSSPPPAALNSSSPVRLPSIPCARSLPVLSSTDSGPHPVDSLSAGPPWRSSIATAAGCRCPASSPRLPTLHLAGELRRALGQLVRARARPPLGSWLPTPAGRRAEPPHARRAAGMGAAPWASVGRREQGRGRRSQRRQEGAGEEAAWPHGSPAGASRGGCGAPAGGSRGEGEEKRERRGRWC</sequence>
<name>A0A8T0TTW5_PANVG</name>
<feature type="compositionally biased region" description="Low complexity" evidence="1">
    <location>
        <begin position="39"/>
        <end position="56"/>
    </location>
</feature>
<reference evidence="2" key="1">
    <citation type="submission" date="2020-05" db="EMBL/GenBank/DDBJ databases">
        <title>WGS assembly of Panicum virgatum.</title>
        <authorList>
            <person name="Lovell J.T."/>
            <person name="Jenkins J."/>
            <person name="Shu S."/>
            <person name="Juenger T.E."/>
            <person name="Schmutz J."/>
        </authorList>
    </citation>
    <scope>NUCLEOTIDE SEQUENCE</scope>
    <source>
        <strain evidence="2">AP13</strain>
    </source>
</reference>
<keyword evidence="3" id="KW-1185">Reference proteome</keyword>
<dbReference type="Proteomes" id="UP000823388">
    <property type="component" value="Chromosome 4K"/>
</dbReference>
<dbReference type="EMBL" id="CM029043">
    <property type="protein sequence ID" value="KAG2611279.1"/>
    <property type="molecule type" value="Genomic_DNA"/>
</dbReference>
<comment type="caution">
    <text evidence="2">The sequence shown here is derived from an EMBL/GenBank/DDBJ whole genome shotgun (WGS) entry which is preliminary data.</text>
</comment>
<protein>
    <submittedName>
        <fullName evidence="2">Uncharacterized protein</fullName>
    </submittedName>
</protein>
<feature type="compositionally biased region" description="Basic and acidic residues" evidence="1">
    <location>
        <begin position="179"/>
        <end position="195"/>
    </location>
</feature>
<gene>
    <name evidence="2" type="ORF">PVAP13_4KG131905</name>
</gene>
<feature type="region of interest" description="Disordered" evidence="1">
    <location>
        <begin position="149"/>
        <end position="237"/>
    </location>
</feature>
<evidence type="ECO:0000313" key="2">
    <source>
        <dbReference type="EMBL" id="KAG2611279.1"/>
    </source>
</evidence>
<evidence type="ECO:0000256" key="1">
    <source>
        <dbReference type="SAM" id="MobiDB-lite"/>
    </source>
</evidence>
<dbReference type="AlphaFoldDB" id="A0A8T0TTW5"/>
<accession>A0A8T0TTW5</accession>
<evidence type="ECO:0000313" key="3">
    <source>
        <dbReference type="Proteomes" id="UP000823388"/>
    </source>
</evidence>
<proteinExistence type="predicted"/>